<feature type="domain" description="HTH cro/C1-type" evidence="1">
    <location>
        <begin position="18"/>
        <end position="72"/>
    </location>
</feature>
<keyword evidence="3" id="KW-1185">Reference proteome</keyword>
<protein>
    <submittedName>
        <fullName evidence="2">Helix-turn-helix domain-containing protein</fullName>
    </submittedName>
</protein>
<sequence>MPREVDPSLNRRKLRLELRSLREATGESRDQVAQALEWSVSKLIRIEGGTVSMSVTDLRALLQHYGVADEELKADLEAAARGSKGPNWWAGFRSIVDRGYDQYLGFESAAASIRTYHPVIVPGLLQTEDYAMAMLSTRLEQPLARRLVELRMERQERAFGSDTPPWTFFVLDEAALRRQVGGGMVQRNQLRHLIEMASRPRVELKVLPFTAPAHYSTLGSFILLGYEGEEDVLYLETYASNQSIRDDHEAVVPYQECFEYLRETAIGGEPAISLIEQIREGTDTS</sequence>
<accession>A0ABS9XP60</accession>
<dbReference type="PROSITE" id="PS50943">
    <property type="entry name" value="HTH_CROC1"/>
    <property type="match status" value="1"/>
</dbReference>
<evidence type="ECO:0000259" key="1">
    <source>
        <dbReference type="PROSITE" id="PS50943"/>
    </source>
</evidence>
<dbReference type="RefSeq" id="WP_242711930.1">
    <property type="nucleotide sequence ID" value="NZ_JALDAX010000013.1"/>
</dbReference>
<dbReference type="Gene3D" id="1.10.260.40">
    <property type="entry name" value="lambda repressor-like DNA-binding domains"/>
    <property type="match status" value="1"/>
</dbReference>
<proteinExistence type="predicted"/>
<dbReference type="EMBL" id="JALDAX010000013">
    <property type="protein sequence ID" value="MCI3243849.1"/>
    <property type="molecule type" value="Genomic_DNA"/>
</dbReference>
<dbReference type="InterPro" id="IPR001387">
    <property type="entry name" value="Cro/C1-type_HTH"/>
</dbReference>
<dbReference type="Pfam" id="PF13560">
    <property type="entry name" value="HTH_31"/>
    <property type="match status" value="1"/>
</dbReference>
<organism evidence="2 3">
    <name type="scientific">Streptomyces spinosisporus</name>
    <dbReference type="NCBI Taxonomy" id="2927582"/>
    <lineage>
        <taxon>Bacteria</taxon>
        <taxon>Bacillati</taxon>
        <taxon>Actinomycetota</taxon>
        <taxon>Actinomycetes</taxon>
        <taxon>Kitasatosporales</taxon>
        <taxon>Streptomycetaceae</taxon>
        <taxon>Streptomyces</taxon>
    </lineage>
</organism>
<dbReference type="Proteomes" id="UP001165270">
    <property type="component" value="Unassembled WGS sequence"/>
</dbReference>
<name>A0ABS9XP60_9ACTN</name>
<evidence type="ECO:0000313" key="2">
    <source>
        <dbReference type="EMBL" id="MCI3243849.1"/>
    </source>
</evidence>
<comment type="caution">
    <text evidence="2">The sequence shown here is derived from an EMBL/GenBank/DDBJ whole genome shotgun (WGS) entry which is preliminary data.</text>
</comment>
<dbReference type="Pfam" id="PF19054">
    <property type="entry name" value="DUF5753"/>
    <property type="match status" value="1"/>
</dbReference>
<evidence type="ECO:0000313" key="3">
    <source>
        <dbReference type="Proteomes" id="UP001165270"/>
    </source>
</evidence>
<gene>
    <name evidence="2" type="ORF">MQN93_29415</name>
</gene>
<dbReference type="InterPro" id="IPR043917">
    <property type="entry name" value="DUF5753"/>
</dbReference>
<reference evidence="2" key="1">
    <citation type="submission" date="2022-03" db="EMBL/GenBank/DDBJ databases">
        <title>Streptomyces 7R015 and 7R016 isolated from Barleria lupulina in Thailand.</title>
        <authorList>
            <person name="Kanchanasin P."/>
            <person name="Phongsopitanun W."/>
            <person name="Tanasupawat S."/>
        </authorList>
    </citation>
    <scope>NUCLEOTIDE SEQUENCE</scope>
    <source>
        <strain evidence="2">7R016</strain>
    </source>
</reference>
<dbReference type="SUPFAM" id="SSF47413">
    <property type="entry name" value="lambda repressor-like DNA-binding domains"/>
    <property type="match status" value="1"/>
</dbReference>
<dbReference type="SMART" id="SM00530">
    <property type="entry name" value="HTH_XRE"/>
    <property type="match status" value="1"/>
</dbReference>
<dbReference type="CDD" id="cd00093">
    <property type="entry name" value="HTH_XRE"/>
    <property type="match status" value="1"/>
</dbReference>
<dbReference type="InterPro" id="IPR010982">
    <property type="entry name" value="Lambda_DNA-bd_dom_sf"/>
</dbReference>